<dbReference type="Pfam" id="PF00583">
    <property type="entry name" value="Acetyltransf_1"/>
    <property type="match status" value="1"/>
</dbReference>
<dbReference type="Gene3D" id="3.40.630.30">
    <property type="match status" value="1"/>
</dbReference>
<gene>
    <name evidence="2" type="ORF">H9717_10650</name>
</gene>
<dbReference type="EMBL" id="DWYY01000115">
    <property type="protein sequence ID" value="HJA93553.1"/>
    <property type="molecule type" value="Genomic_DNA"/>
</dbReference>
<name>A0A9D2L0E4_9FIRM</name>
<organism evidence="2 3">
    <name type="scientific">Candidatus Eisenbergiella merdipullorum</name>
    <dbReference type="NCBI Taxonomy" id="2838553"/>
    <lineage>
        <taxon>Bacteria</taxon>
        <taxon>Bacillati</taxon>
        <taxon>Bacillota</taxon>
        <taxon>Clostridia</taxon>
        <taxon>Lachnospirales</taxon>
        <taxon>Lachnospiraceae</taxon>
        <taxon>Eisenbergiella</taxon>
    </lineage>
</organism>
<proteinExistence type="predicted"/>
<keyword evidence="2" id="KW-0012">Acyltransferase</keyword>
<comment type="caution">
    <text evidence="2">The sequence shown here is derived from an EMBL/GenBank/DDBJ whole genome shotgun (WGS) entry which is preliminary data.</text>
</comment>
<evidence type="ECO:0000259" key="1">
    <source>
        <dbReference type="PROSITE" id="PS51186"/>
    </source>
</evidence>
<dbReference type="Proteomes" id="UP000886858">
    <property type="component" value="Unassembled WGS sequence"/>
</dbReference>
<accession>A0A9D2L0E4</accession>
<evidence type="ECO:0000313" key="2">
    <source>
        <dbReference type="EMBL" id="HJA93553.1"/>
    </source>
</evidence>
<reference evidence="2" key="2">
    <citation type="submission" date="2021-04" db="EMBL/GenBank/DDBJ databases">
        <authorList>
            <person name="Gilroy R."/>
        </authorList>
    </citation>
    <scope>NUCLEOTIDE SEQUENCE</scope>
    <source>
        <strain evidence="2">CHK179-7159</strain>
    </source>
</reference>
<keyword evidence="2" id="KW-0808">Transferase</keyword>
<dbReference type="CDD" id="cd04301">
    <property type="entry name" value="NAT_SF"/>
    <property type="match status" value="1"/>
</dbReference>
<dbReference type="AlphaFoldDB" id="A0A9D2L0E4"/>
<dbReference type="InterPro" id="IPR000182">
    <property type="entry name" value="GNAT_dom"/>
</dbReference>
<dbReference type="SUPFAM" id="SSF55729">
    <property type="entry name" value="Acyl-CoA N-acyltransferases (Nat)"/>
    <property type="match status" value="1"/>
</dbReference>
<protein>
    <submittedName>
        <fullName evidence="2">GNAT family N-acetyltransferase</fullName>
        <ecNumber evidence="2">2.3.1.-</ecNumber>
    </submittedName>
</protein>
<evidence type="ECO:0000313" key="3">
    <source>
        <dbReference type="Proteomes" id="UP000886858"/>
    </source>
</evidence>
<dbReference type="InterPro" id="IPR016181">
    <property type="entry name" value="Acyl_CoA_acyltransferase"/>
</dbReference>
<dbReference type="GO" id="GO:0016747">
    <property type="term" value="F:acyltransferase activity, transferring groups other than amino-acyl groups"/>
    <property type="evidence" value="ECO:0007669"/>
    <property type="project" value="InterPro"/>
</dbReference>
<sequence length="188" mass="21185">MDFLIRKCGPDDIDTVIRLIKTVYEQMEQKDWFAADNGEYTRKTLAEGRGTAYMAVEKESGTPAGVFMTAFPQAPGKAALTSDGKTPEITDDENLGRDIGLNDSMLEKVVHMDSAAVLSSFRGHHLQRRLMEYAEKDLRKKGYRYLCCTVHPDNRPSLNSVLAQGYRIMATCPKYGGYPRHILMKELD</sequence>
<dbReference type="PROSITE" id="PS51186">
    <property type="entry name" value="GNAT"/>
    <property type="match status" value="1"/>
</dbReference>
<dbReference type="EC" id="2.3.1.-" evidence="2"/>
<reference evidence="2" key="1">
    <citation type="journal article" date="2021" name="PeerJ">
        <title>Extensive microbial diversity within the chicken gut microbiome revealed by metagenomics and culture.</title>
        <authorList>
            <person name="Gilroy R."/>
            <person name="Ravi A."/>
            <person name="Getino M."/>
            <person name="Pursley I."/>
            <person name="Horton D.L."/>
            <person name="Alikhan N.F."/>
            <person name="Baker D."/>
            <person name="Gharbi K."/>
            <person name="Hall N."/>
            <person name="Watson M."/>
            <person name="Adriaenssens E.M."/>
            <person name="Foster-Nyarko E."/>
            <person name="Jarju S."/>
            <person name="Secka A."/>
            <person name="Antonio M."/>
            <person name="Oren A."/>
            <person name="Chaudhuri R.R."/>
            <person name="La Ragione R."/>
            <person name="Hildebrand F."/>
            <person name="Pallen M.J."/>
        </authorList>
    </citation>
    <scope>NUCLEOTIDE SEQUENCE</scope>
    <source>
        <strain evidence="2">CHK179-7159</strain>
    </source>
</reference>
<feature type="domain" description="N-acetyltransferase" evidence="1">
    <location>
        <begin position="3"/>
        <end position="188"/>
    </location>
</feature>